<evidence type="ECO:0000256" key="3">
    <source>
        <dbReference type="SAM" id="Phobius"/>
    </source>
</evidence>
<comment type="similarity">
    <text evidence="1">Belongs to the short-chain dehydrogenases/reductases (SDR) family.</text>
</comment>
<dbReference type="PANTHER" id="PTHR43899">
    <property type="entry name" value="RH59310P"/>
    <property type="match status" value="1"/>
</dbReference>
<dbReference type="AlphaFoldDB" id="A0A3P7INN4"/>
<dbReference type="Proteomes" id="UP000270094">
    <property type="component" value="Unassembled WGS sequence"/>
</dbReference>
<dbReference type="Pfam" id="PF00106">
    <property type="entry name" value="adh_short"/>
    <property type="match status" value="2"/>
</dbReference>
<dbReference type="EMBL" id="UYYB01094543">
    <property type="protein sequence ID" value="VDM74601.1"/>
    <property type="molecule type" value="Genomic_DNA"/>
</dbReference>
<dbReference type="InterPro" id="IPR002347">
    <property type="entry name" value="SDR_fam"/>
</dbReference>
<organism evidence="4 5">
    <name type="scientific">Strongylus vulgaris</name>
    <name type="common">Blood worm</name>
    <dbReference type="NCBI Taxonomy" id="40348"/>
    <lineage>
        <taxon>Eukaryota</taxon>
        <taxon>Metazoa</taxon>
        <taxon>Ecdysozoa</taxon>
        <taxon>Nematoda</taxon>
        <taxon>Chromadorea</taxon>
        <taxon>Rhabditida</taxon>
        <taxon>Rhabditina</taxon>
        <taxon>Rhabditomorpha</taxon>
        <taxon>Strongyloidea</taxon>
        <taxon>Strongylidae</taxon>
        <taxon>Strongylus</taxon>
    </lineage>
</organism>
<dbReference type="SUPFAM" id="SSF51735">
    <property type="entry name" value="NAD(P)-binding Rossmann-fold domains"/>
    <property type="match status" value="1"/>
</dbReference>
<dbReference type="Gene3D" id="3.40.50.720">
    <property type="entry name" value="NAD(P)-binding Rossmann-like Domain"/>
    <property type="match status" value="1"/>
</dbReference>
<dbReference type="GO" id="GO:0005783">
    <property type="term" value="C:endoplasmic reticulum"/>
    <property type="evidence" value="ECO:0007669"/>
    <property type="project" value="TreeGrafter"/>
</dbReference>
<evidence type="ECO:0000313" key="4">
    <source>
        <dbReference type="EMBL" id="VDM74601.1"/>
    </source>
</evidence>
<keyword evidence="2" id="KW-0560">Oxidoreductase</keyword>
<dbReference type="GO" id="GO:0016491">
    <property type="term" value="F:oxidoreductase activity"/>
    <property type="evidence" value="ECO:0007669"/>
    <property type="project" value="UniProtKB-KW"/>
</dbReference>
<gene>
    <name evidence="4" type="ORF">SVUK_LOCUS9599</name>
</gene>
<evidence type="ECO:0000256" key="1">
    <source>
        <dbReference type="ARBA" id="ARBA00006484"/>
    </source>
</evidence>
<protein>
    <submittedName>
        <fullName evidence="4">Uncharacterized protein</fullName>
    </submittedName>
</protein>
<dbReference type="InterPro" id="IPR051019">
    <property type="entry name" value="VLCFA-Steroid_DH"/>
</dbReference>
<dbReference type="OrthoDB" id="5545019at2759"/>
<dbReference type="PANTHER" id="PTHR43899:SF13">
    <property type="entry name" value="RH59310P"/>
    <property type="match status" value="1"/>
</dbReference>
<dbReference type="PRINTS" id="PR00081">
    <property type="entry name" value="GDHRDH"/>
</dbReference>
<keyword evidence="5" id="KW-1185">Reference proteome</keyword>
<dbReference type="CDD" id="cd05356">
    <property type="entry name" value="17beta-HSD1_like_SDR_c"/>
    <property type="match status" value="1"/>
</dbReference>
<sequence>MHFAVATFPFCRELRAPKFLFSRLPLMQSFSVSLITTMLDIVRMYLWWAVTSYLIVRLLKCLFILTKSFIVHFVTPIYNIDHLKDSWTVVTGGTDGIGRAYIEELAKTRGLRKFYLVGRNRQKLDGVVKDFRERYGAECKTAVFDFEHDSYDKLPQELKEMDIGILINCAGIAPTQVANFMELPEGTASKIFRVNLMSNIKVVTYEALCSLLHRPSFPNPNCLQMLELVLPGMIKRDKGCVGWRPLPYISAYPASKAAISFFSDCLSDEFRHTNVRIQCLIPMLVATKVASYNVEEANNLFVVTPENYAKQAVRCLGRFEILTGCVQHDIQIALGTLLSFWVFKLLYVPIIMLGVHKDRVAAYQKNHHKEA</sequence>
<accession>A0A3P7INN4</accession>
<dbReference type="InterPro" id="IPR036291">
    <property type="entry name" value="NAD(P)-bd_dom_sf"/>
</dbReference>
<name>A0A3P7INN4_STRVU</name>
<keyword evidence="3" id="KW-0812">Transmembrane</keyword>
<keyword evidence="3" id="KW-0472">Membrane</keyword>
<keyword evidence="3" id="KW-1133">Transmembrane helix</keyword>
<reference evidence="4 5" key="1">
    <citation type="submission" date="2018-11" db="EMBL/GenBank/DDBJ databases">
        <authorList>
            <consortium name="Pathogen Informatics"/>
        </authorList>
    </citation>
    <scope>NUCLEOTIDE SEQUENCE [LARGE SCALE GENOMIC DNA]</scope>
</reference>
<evidence type="ECO:0000313" key="5">
    <source>
        <dbReference type="Proteomes" id="UP000270094"/>
    </source>
</evidence>
<feature type="transmembrane region" description="Helical" evidence="3">
    <location>
        <begin position="332"/>
        <end position="355"/>
    </location>
</feature>
<proteinExistence type="inferred from homology"/>
<evidence type="ECO:0000256" key="2">
    <source>
        <dbReference type="ARBA" id="ARBA00023002"/>
    </source>
</evidence>